<keyword evidence="2" id="KW-1185">Reference proteome</keyword>
<dbReference type="AlphaFoldDB" id="A0A182SX95"/>
<reference evidence="1" key="2">
    <citation type="submission" date="2020-05" db="UniProtKB">
        <authorList>
            <consortium name="EnsemblMetazoa"/>
        </authorList>
    </citation>
    <scope>IDENTIFICATION</scope>
    <source>
        <strain evidence="1">maculatus3</strain>
    </source>
</reference>
<organism evidence="1 2">
    <name type="scientific">Anopheles maculatus</name>
    <dbReference type="NCBI Taxonomy" id="74869"/>
    <lineage>
        <taxon>Eukaryota</taxon>
        <taxon>Metazoa</taxon>
        <taxon>Ecdysozoa</taxon>
        <taxon>Arthropoda</taxon>
        <taxon>Hexapoda</taxon>
        <taxon>Insecta</taxon>
        <taxon>Pterygota</taxon>
        <taxon>Neoptera</taxon>
        <taxon>Endopterygota</taxon>
        <taxon>Diptera</taxon>
        <taxon>Nematocera</taxon>
        <taxon>Culicoidea</taxon>
        <taxon>Culicidae</taxon>
        <taxon>Anophelinae</taxon>
        <taxon>Anopheles</taxon>
        <taxon>Anopheles maculatus group</taxon>
    </lineage>
</organism>
<dbReference type="Pfam" id="PF06477">
    <property type="entry name" value="DUF1091"/>
    <property type="match status" value="2"/>
</dbReference>
<dbReference type="Proteomes" id="UP000075901">
    <property type="component" value="Unassembled WGS sequence"/>
</dbReference>
<reference evidence="2" key="1">
    <citation type="submission" date="2013-09" db="EMBL/GenBank/DDBJ databases">
        <title>The Genome Sequence of Anopheles maculatus species B.</title>
        <authorList>
            <consortium name="The Broad Institute Genomics Platform"/>
            <person name="Neafsey D.E."/>
            <person name="Besansky N."/>
            <person name="Howell P."/>
            <person name="Walton C."/>
            <person name="Young S.K."/>
            <person name="Zeng Q."/>
            <person name="Gargeya S."/>
            <person name="Fitzgerald M."/>
            <person name="Haas B."/>
            <person name="Abouelleil A."/>
            <person name="Allen A.W."/>
            <person name="Alvarado L."/>
            <person name="Arachchi H.M."/>
            <person name="Berlin A.M."/>
            <person name="Chapman S.B."/>
            <person name="Gainer-Dewar J."/>
            <person name="Goldberg J."/>
            <person name="Griggs A."/>
            <person name="Gujja S."/>
            <person name="Hansen M."/>
            <person name="Howarth C."/>
            <person name="Imamovic A."/>
            <person name="Ireland A."/>
            <person name="Larimer J."/>
            <person name="McCowan C."/>
            <person name="Murphy C."/>
            <person name="Pearson M."/>
            <person name="Poon T.W."/>
            <person name="Priest M."/>
            <person name="Roberts A."/>
            <person name="Saif S."/>
            <person name="Shea T."/>
            <person name="Sisk P."/>
            <person name="Sykes S."/>
            <person name="Wortman J."/>
            <person name="Nusbaum C."/>
            <person name="Birren B."/>
        </authorList>
    </citation>
    <scope>NUCLEOTIDE SEQUENCE [LARGE SCALE GENOMIC DNA]</scope>
    <source>
        <strain evidence="2">maculatus3</strain>
    </source>
</reference>
<dbReference type="EnsemblMetazoa" id="AMAM015287-RA">
    <property type="protein sequence ID" value="AMAM015287-PA"/>
    <property type="gene ID" value="AMAM015287"/>
</dbReference>
<dbReference type="VEuPathDB" id="VectorBase:AMAM015287"/>
<proteinExistence type="predicted"/>
<dbReference type="PANTHER" id="PTHR20898:SF0">
    <property type="entry name" value="DAEDALUS ON 3-RELATED"/>
    <property type="match status" value="1"/>
</dbReference>
<name>A0A182SX95_9DIPT</name>
<protein>
    <submittedName>
        <fullName evidence="1">Uncharacterized protein</fullName>
    </submittedName>
</protein>
<accession>A0A182SX95</accession>
<evidence type="ECO:0000313" key="1">
    <source>
        <dbReference type="EnsemblMetazoa" id="AMAM015287-PA"/>
    </source>
</evidence>
<sequence length="290" mass="33677">MSTLRAVQRVLVDFEVYSQYQHSRTYLFGTTFDYCELVAATDSYANPVAKLAYAVAMQKFPQALLKCPVSGVVNITNVKIDENLVPPIMPPGKYYTNFRMYNKRNQTILAWMTNYIISQPFYIRKFECQSEIPLQMQLVQCIVESPRHSPQLISLAVNVVQPLPKIYLSTNVYVKQRQSMMFVYGTTFEYCEFLMRNESRQANPVAVLVYNYAKHNFPQILRPCPLSGMFNVSRLRVDKNLIPPFVTPGGYFAEQRFFNKRNETLLRYETEFSVTAPSIFNRTMTLLSFK</sequence>
<evidence type="ECO:0000313" key="2">
    <source>
        <dbReference type="Proteomes" id="UP000075901"/>
    </source>
</evidence>
<dbReference type="InterPro" id="IPR010512">
    <property type="entry name" value="DUF1091"/>
</dbReference>
<dbReference type="PANTHER" id="PTHR20898">
    <property type="entry name" value="DAEDALUS ON 3-RELATED-RELATED"/>
    <property type="match status" value="1"/>
</dbReference>